<feature type="domain" description="FAD dependent oxidoreductase" evidence="2">
    <location>
        <begin position="2"/>
        <end position="345"/>
    </location>
</feature>
<organism evidence="3 4">
    <name type="scientific">Rouxiella badensis</name>
    <dbReference type="NCBI Taxonomy" id="1646377"/>
    <lineage>
        <taxon>Bacteria</taxon>
        <taxon>Pseudomonadati</taxon>
        <taxon>Pseudomonadota</taxon>
        <taxon>Gammaproteobacteria</taxon>
        <taxon>Enterobacterales</taxon>
        <taxon>Yersiniaceae</taxon>
        <taxon>Rouxiella</taxon>
    </lineage>
</organism>
<proteinExistence type="predicted"/>
<reference evidence="3 4" key="1">
    <citation type="journal article" date="2017" name="Int. J. Syst. Evol. Microbiol.">
        <title>Rouxiella badensis sp. nov. and Rouxiella silvae sp. nov. isolated from peat bog soil in Germany and emendation of the genus description.</title>
        <authorList>
            <person name="Le Fleche-Mateos A."/>
            <person name="Kugler J.H."/>
            <person name="Hansen S.H."/>
            <person name="Syldatk C."/>
            <person name="Hausmann R."/>
            <person name="Lomprez F."/>
            <person name="Vandenbogaert M."/>
            <person name="Manuguerra J.C."/>
            <person name="Grimont P.A."/>
        </authorList>
    </citation>
    <scope>NUCLEOTIDE SEQUENCE [LARGE SCALE GENOMIC DNA]</scope>
    <source>
        <strain evidence="3 4">DSM 100043</strain>
    </source>
</reference>
<sequence length="369" mass="39795">MKIIVIGAGMVGASLTWELTQAGHSVTLLEAGEAGKGTSANSFAWINSHGKPPEAYQRLNAAGMQAHSELAARLGKAPWLNLTGCLEWRAADQQQAMQDNVEQLQQYQYPAEWISAEQLQALEPEIHLDGTQGAIGWFPSEGWIDTQQYIQLLLQASAAEGAKIVTGSRVNEILQEGNTVTGVKTSDGTLHRAELTINASGRWSDKSPYNDGLATRLAPTTGILIRVPAEYAPVSHVLATPLFHCRPDGEGVTLLCPNEGVYDIDESTPASRVSELAADIIRKATAVWPKLSELKPEQYQARMGIRALPEDGYPIVGPTEGLAGYYTVVTHSGVTLSPLLARLVTREIAGTPVAELEAYRPSRLSQPKP</sequence>
<evidence type="ECO:0000313" key="3">
    <source>
        <dbReference type="EMBL" id="ORJ26007.1"/>
    </source>
</evidence>
<comment type="caution">
    <text evidence="3">The sequence shown here is derived from an EMBL/GenBank/DDBJ whole genome shotgun (WGS) entry which is preliminary data.</text>
</comment>
<dbReference type="Gene3D" id="3.50.50.60">
    <property type="entry name" value="FAD/NAD(P)-binding domain"/>
    <property type="match status" value="1"/>
</dbReference>
<dbReference type="AlphaFoldDB" id="A0A1X0WGS7"/>
<gene>
    <name evidence="3" type="ORF">BS640_07815</name>
</gene>
<dbReference type="SUPFAM" id="SSF51905">
    <property type="entry name" value="FAD/NAD(P)-binding domain"/>
    <property type="match status" value="1"/>
</dbReference>
<keyword evidence="1" id="KW-0560">Oxidoreductase</keyword>
<dbReference type="PANTHER" id="PTHR13847:SF289">
    <property type="entry name" value="GLYCINE OXIDASE"/>
    <property type="match status" value="1"/>
</dbReference>
<evidence type="ECO:0000259" key="2">
    <source>
        <dbReference type="Pfam" id="PF01266"/>
    </source>
</evidence>
<dbReference type="PANTHER" id="PTHR13847">
    <property type="entry name" value="SARCOSINE DEHYDROGENASE-RELATED"/>
    <property type="match status" value="1"/>
</dbReference>
<dbReference type="InterPro" id="IPR006076">
    <property type="entry name" value="FAD-dep_OxRdtase"/>
</dbReference>
<dbReference type="GO" id="GO:0005737">
    <property type="term" value="C:cytoplasm"/>
    <property type="evidence" value="ECO:0007669"/>
    <property type="project" value="TreeGrafter"/>
</dbReference>
<dbReference type="EMBL" id="MRWE01000010">
    <property type="protein sequence ID" value="ORJ26007.1"/>
    <property type="molecule type" value="Genomic_DNA"/>
</dbReference>
<dbReference type="GeneID" id="93565903"/>
<dbReference type="STRING" id="1646377.BS640_07815"/>
<protein>
    <recommendedName>
        <fullName evidence="2">FAD dependent oxidoreductase domain-containing protein</fullName>
    </recommendedName>
</protein>
<dbReference type="InterPro" id="IPR036188">
    <property type="entry name" value="FAD/NAD-bd_sf"/>
</dbReference>
<dbReference type="Pfam" id="PF01266">
    <property type="entry name" value="DAO"/>
    <property type="match status" value="1"/>
</dbReference>
<dbReference type="RefSeq" id="WP_084912316.1">
    <property type="nucleotide sequence ID" value="NZ_CP049603.1"/>
</dbReference>
<evidence type="ECO:0000313" key="4">
    <source>
        <dbReference type="Proteomes" id="UP000192536"/>
    </source>
</evidence>
<dbReference type="GO" id="GO:0016491">
    <property type="term" value="F:oxidoreductase activity"/>
    <property type="evidence" value="ECO:0007669"/>
    <property type="project" value="UniProtKB-KW"/>
</dbReference>
<name>A0A1X0WGS7_9GAMM</name>
<evidence type="ECO:0000256" key="1">
    <source>
        <dbReference type="ARBA" id="ARBA00023002"/>
    </source>
</evidence>
<dbReference type="Gene3D" id="3.30.9.10">
    <property type="entry name" value="D-Amino Acid Oxidase, subunit A, domain 2"/>
    <property type="match status" value="1"/>
</dbReference>
<keyword evidence="4" id="KW-1185">Reference proteome</keyword>
<accession>A0A1X0WGS7</accession>
<dbReference type="Proteomes" id="UP000192536">
    <property type="component" value="Unassembled WGS sequence"/>
</dbReference>